<reference evidence="5 6" key="1">
    <citation type="submission" date="2020-07" db="EMBL/GenBank/DDBJ databases">
        <title>Genomic Encyclopedia of Type Strains, Phase IV (KMG-IV): sequencing the most valuable type-strain genomes for metagenomic binning, comparative biology and taxonomic classification.</title>
        <authorList>
            <person name="Goeker M."/>
        </authorList>
    </citation>
    <scope>NUCLEOTIDE SEQUENCE [LARGE SCALE GENOMIC DNA]</scope>
    <source>
        <strain evidence="5 6">DSM 25220</strain>
    </source>
</reference>
<keyword evidence="6" id="KW-1185">Reference proteome</keyword>
<sequence length="456" mass="51431">MRQAAAVKLFFVIVICTFYLISFSQIGTFAYQSFFKEPSRFAEGTVIGSVSVSKLSKEEATRIVQEKVNEWKTSTVLQLTYQEKTEALPTQLFTFQVEQSVEQAAAGQPSQLVVQFDEQSFSKLIEEVMAPLSLSSINLKKLKRDIMSIAANLQMGKQSIDLTNYFIEKQGVQKQPISEVMMGNLGESEAEVIAWVSNHPTIEIKGKSLFSLSAYLNKKSEPLSSEGMSIIASAIYQAILPTNFMIVERHTSRDLPNEIPLGYEAKVDKVSRDFRFYNPNTSTYTLQFKAMNNGFRVTLTGLPLVYQYVVKVGEIEYFTPKTIIQYSSLLSPGERRMKQKGKHGILAKVKKEIYDENNHLLKTEIVAEDFYPPSHNIEVRGLELGVDLSNNETNPTNDHQVPSEQDNQGESGQEQEQGESRNEQVNEDEKQSTSPTTSEQNTPSSEQDLDTELYEK</sequence>
<protein>
    <recommendedName>
        <fullName evidence="4">G5 domain-containing protein</fullName>
    </recommendedName>
</protein>
<dbReference type="Pfam" id="PF04294">
    <property type="entry name" value="VanW"/>
    <property type="match status" value="1"/>
</dbReference>
<evidence type="ECO:0000259" key="4">
    <source>
        <dbReference type="SMART" id="SM01208"/>
    </source>
</evidence>
<gene>
    <name evidence="5" type="ORF">HNQ85_001899</name>
</gene>
<feature type="compositionally biased region" description="Polar residues" evidence="2">
    <location>
        <begin position="388"/>
        <end position="402"/>
    </location>
</feature>
<feature type="compositionally biased region" description="Acidic residues" evidence="2">
    <location>
        <begin position="447"/>
        <end position="456"/>
    </location>
</feature>
<dbReference type="InterPro" id="IPR007391">
    <property type="entry name" value="Vancomycin_resist_VanW"/>
</dbReference>
<name>A0A7V9Z024_9BACL</name>
<dbReference type="EMBL" id="JACDUU010000004">
    <property type="protein sequence ID" value="MBA2871624.1"/>
    <property type="molecule type" value="Genomic_DNA"/>
</dbReference>
<keyword evidence="3" id="KW-0812">Transmembrane</keyword>
<feature type="compositionally biased region" description="Polar residues" evidence="2">
    <location>
        <begin position="432"/>
        <end position="446"/>
    </location>
</feature>
<dbReference type="InterPro" id="IPR052913">
    <property type="entry name" value="Glycopeptide_resist_protein"/>
</dbReference>
<dbReference type="SMART" id="SM01208">
    <property type="entry name" value="G5"/>
    <property type="match status" value="1"/>
</dbReference>
<dbReference type="InterPro" id="IPR011098">
    <property type="entry name" value="G5_dom"/>
</dbReference>
<accession>A0A7V9Z024</accession>
<comment type="caution">
    <text evidence="5">The sequence shown here is derived from an EMBL/GenBank/DDBJ whole genome shotgun (WGS) entry which is preliminary data.</text>
</comment>
<dbReference type="RefSeq" id="WP_181537454.1">
    <property type="nucleotide sequence ID" value="NZ_JACDUU010000004.1"/>
</dbReference>
<feature type="region of interest" description="Disordered" evidence="2">
    <location>
        <begin position="387"/>
        <end position="456"/>
    </location>
</feature>
<evidence type="ECO:0000256" key="1">
    <source>
        <dbReference type="ARBA" id="ARBA00022729"/>
    </source>
</evidence>
<evidence type="ECO:0000256" key="3">
    <source>
        <dbReference type="SAM" id="Phobius"/>
    </source>
</evidence>
<feature type="compositionally biased region" description="Basic and acidic residues" evidence="2">
    <location>
        <begin position="418"/>
        <end position="431"/>
    </location>
</feature>
<dbReference type="PANTHER" id="PTHR35788:SF1">
    <property type="entry name" value="EXPORTED PROTEIN"/>
    <property type="match status" value="1"/>
</dbReference>
<feature type="compositionally biased region" description="Low complexity" evidence="2">
    <location>
        <begin position="403"/>
        <end position="415"/>
    </location>
</feature>
<feature type="transmembrane region" description="Helical" evidence="3">
    <location>
        <begin position="9"/>
        <end position="31"/>
    </location>
</feature>
<proteinExistence type="predicted"/>
<dbReference type="AlphaFoldDB" id="A0A7V9Z024"/>
<evidence type="ECO:0000313" key="5">
    <source>
        <dbReference type="EMBL" id="MBA2871624.1"/>
    </source>
</evidence>
<organism evidence="5 6">
    <name type="scientific">[Anoxybacillus] calidus</name>
    <dbReference type="NCBI Taxonomy" id="575178"/>
    <lineage>
        <taxon>Bacteria</taxon>
        <taxon>Bacillati</taxon>
        <taxon>Bacillota</taxon>
        <taxon>Bacilli</taxon>
        <taxon>Bacillales</taxon>
        <taxon>Anoxybacillaceae</taxon>
        <taxon>Paranoxybacillus</taxon>
    </lineage>
</organism>
<dbReference type="Proteomes" id="UP000580891">
    <property type="component" value="Unassembled WGS sequence"/>
</dbReference>
<evidence type="ECO:0000313" key="6">
    <source>
        <dbReference type="Proteomes" id="UP000580891"/>
    </source>
</evidence>
<keyword evidence="3" id="KW-0472">Membrane</keyword>
<keyword evidence="3" id="KW-1133">Transmembrane helix</keyword>
<evidence type="ECO:0000256" key="2">
    <source>
        <dbReference type="SAM" id="MobiDB-lite"/>
    </source>
</evidence>
<feature type="domain" description="G5" evidence="4">
    <location>
        <begin position="309"/>
        <end position="383"/>
    </location>
</feature>
<dbReference type="PANTHER" id="PTHR35788">
    <property type="entry name" value="EXPORTED PROTEIN-RELATED"/>
    <property type="match status" value="1"/>
</dbReference>
<keyword evidence="1" id="KW-0732">Signal</keyword>